<keyword evidence="3" id="KW-1185">Reference proteome</keyword>
<dbReference type="Proteomes" id="UP000673691">
    <property type="component" value="Unassembled WGS sequence"/>
</dbReference>
<proteinExistence type="predicted"/>
<dbReference type="AlphaFoldDB" id="A0A8H8DKP7"/>
<feature type="non-terminal residue" evidence="2">
    <location>
        <position position="127"/>
    </location>
</feature>
<feature type="compositionally biased region" description="Polar residues" evidence="1">
    <location>
        <begin position="1"/>
        <end position="16"/>
    </location>
</feature>
<name>A0A8H8DKP7_9FUNG</name>
<sequence length="127" mass="13753">MSPRATSTTPSMSSRAAVSGEKAEVREEHAQASRRFPTFSRTAVSGDDNCTAARLNVYSSPTSGLCKELQVGFEIELRSGRDAIYVRRRRAEGKSTAKPSFDVASVDAVRPVPSRAVTTRGSEFLRA</sequence>
<feature type="compositionally biased region" description="Basic and acidic residues" evidence="1">
    <location>
        <begin position="21"/>
        <end position="31"/>
    </location>
</feature>
<evidence type="ECO:0000256" key="1">
    <source>
        <dbReference type="SAM" id="MobiDB-lite"/>
    </source>
</evidence>
<feature type="region of interest" description="Disordered" evidence="1">
    <location>
        <begin position="1"/>
        <end position="34"/>
    </location>
</feature>
<accession>A0A8H8DKP7</accession>
<comment type="caution">
    <text evidence="2">The sequence shown here is derived from an EMBL/GenBank/DDBJ whole genome shotgun (WGS) entry which is preliminary data.</text>
</comment>
<reference evidence="2 3" key="1">
    <citation type="journal article" name="Sci. Rep.">
        <title>Genome-scale phylogenetic analyses confirm Olpidium as the closest living zoosporic fungus to the non-flagellated, terrestrial fungi.</title>
        <authorList>
            <person name="Chang Y."/>
            <person name="Rochon D."/>
            <person name="Sekimoto S."/>
            <person name="Wang Y."/>
            <person name="Chovatia M."/>
            <person name="Sandor L."/>
            <person name="Salamov A."/>
            <person name="Grigoriev I.V."/>
            <person name="Stajich J.E."/>
            <person name="Spatafora J.W."/>
        </authorList>
    </citation>
    <scope>NUCLEOTIDE SEQUENCE [LARGE SCALE GENOMIC DNA]</scope>
    <source>
        <strain evidence="2">S191</strain>
    </source>
</reference>
<organism evidence="2 3">
    <name type="scientific">Olpidium bornovanus</name>
    <dbReference type="NCBI Taxonomy" id="278681"/>
    <lineage>
        <taxon>Eukaryota</taxon>
        <taxon>Fungi</taxon>
        <taxon>Fungi incertae sedis</taxon>
        <taxon>Olpidiomycota</taxon>
        <taxon>Olpidiomycotina</taxon>
        <taxon>Olpidiomycetes</taxon>
        <taxon>Olpidiales</taxon>
        <taxon>Olpidiaceae</taxon>
        <taxon>Olpidium</taxon>
    </lineage>
</organism>
<protein>
    <submittedName>
        <fullName evidence="2">Uncharacterized protein</fullName>
    </submittedName>
</protein>
<evidence type="ECO:0000313" key="3">
    <source>
        <dbReference type="Proteomes" id="UP000673691"/>
    </source>
</evidence>
<dbReference type="EMBL" id="JAEFCI010002993">
    <property type="protein sequence ID" value="KAG5461873.1"/>
    <property type="molecule type" value="Genomic_DNA"/>
</dbReference>
<gene>
    <name evidence="2" type="ORF">BJ554DRAFT_5869</name>
</gene>
<evidence type="ECO:0000313" key="2">
    <source>
        <dbReference type="EMBL" id="KAG5461873.1"/>
    </source>
</evidence>